<dbReference type="Proteomes" id="UP000325788">
    <property type="component" value="Unassembled WGS sequence"/>
</dbReference>
<evidence type="ECO:0000256" key="4">
    <source>
        <dbReference type="SAM" id="Phobius"/>
    </source>
</evidence>
<dbReference type="InterPro" id="IPR043128">
    <property type="entry name" value="Rev_trsase/Diguanyl_cyclase"/>
</dbReference>
<evidence type="ECO:0000256" key="3">
    <source>
        <dbReference type="ARBA" id="ARBA00034247"/>
    </source>
</evidence>
<name>A0A5N4WHM1_9GAMM</name>
<keyword evidence="4" id="KW-0812">Transmembrane</keyword>
<feature type="transmembrane region" description="Helical" evidence="4">
    <location>
        <begin position="100"/>
        <end position="122"/>
    </location>
</feature>
<dbReference type="GO" id="GO:0052621">
    <property type="term" value="F:diguanylate cyclase activity"/>
    <property type="evidence" value="ECO:0007669"/>
    <property type="project" value="UniProtKB-EC"/>
</dbReference>
<comment type="caution">
    <text evidence="6">The sequence shown here is derived from an EMBL/GenBank/DDBJ whole genome shotgun (WGS) entry which is preliminary data.</text>
</comment>
<reference evidence="6 7" key="1">
    <citation type="submission" date="2019-09" db="EMBL/GenBank/DDBJ databases">
        <title>Draft genome sequence of Acinetobacter tandoii W4-4-4 isolated from environmental water sample.</title>
        <authorList>
            <person name="Wee S.K."/>
            <person name="Yan B."/>
            <person name="Mustaffa S.B."/>
            <person name="Yap E.P.H."/>
        </authorList>
    </citation>
    <scope>NUCLEOTIDE SEQUENCE [LARGE SCALE GENOMIC DNA]</scope>
    <source>
        <strain evidence="6 7">W4-4-4</strain>
    </source>
</reference>
<dbReference type="EMBL" id="VXLD01000005">
    <property type="protein sequence ID" value="KAB1855183.1"/>
    <property type="molecule type" value="Genomic_DNA"/>
</dbReference>
<dbReference type="SMART" id="SM00267">
    <property type="entry name" value="GGDEF"/>
    <property type="match status" value="1"/>
</dbReference>
<dbReference type="EC" id="2.7.7.65" evidence="2"/>
<dbReference type="RefSeq" id="WP_151504728.1">
    <property type="nucleotide sequence ID" value="NZ_JBODRR010000015.1"/>
</dbReference>
<feature type="transmembrane region" description="Helical" evidence="4">
    <location>
        <begin position="76"/>
        <end position="94"/>
    </location>
</feature>
<evidence type="ECO:0000259" key="5">
    <source>
        <dbReference type="PROSITE" id="PS50887"/>
    </source>
</evidence>
<dbReference type="Gene3D" id="3.30.70.270">
    <property type="match status" value="1"/>
</dbReference>
<dbReference type="NCBIfam" id="TIGR00254">
    <property type="entry name" value="GGDEF"/>
    <property type="match status" value="1"/>
</dbReference>
<protein>
    <recommendedName>
        <fullName evidence="2">diguanylate cyclase</fullName>
        <ecNumber evidence="2">2.7.7.65</ecNumber>
    </recommendedName>
</protein>
<feature type="transmembrane region" description="Helical" evidence="4">
    <location>
        <begin position="43"/>
        <end position="64"/>
    </location>
</feature>
<organism evidence="6 7">
    <name type="scientific">Acinetobacter tandoii</name>
    <dbReference type="NCBI Taxonomy" id="202954"/>
    <lineage>
        <taxon>Bacteria</taxon>
        <taxon>Pseudomonadati</taxon>
        <taxon>Pseudomonadota</taxon>
        <taxon>Gammaproteobacteria</taxon>
        <taxon>Moraxellales</taxon>
        <taxon>Moraxellaceae</taxon>
        <taxon>Acinetobacter</taxon>
    </lineage>
</organism>
<sequence length="370" mass="42312">MGSLFLICHYFYQAPKYLFWLGLGYIVPSFSLAAQSFMSNSELALYAPLLGGMYLFGAWASAYAMALRKKGHAHSYWCLGLIAIALLLLSYFSYVDNQLWIRMLILNSTIATVESLVLFSIFKNYQDIDIFNKIVDFSYFFIVIYTFTRSLIIYLFLSDIEADMLVTSVWWLIMLAASIFFSMWFAIVLLGTLVRDIIHKLNDERQKDPLTNLLNRRGFYEKAKSVLSYTSQDTYFLLMCDIDHFKQINDQYGHLIGDSILQQVGEIIRENVRGQDLVGRFGGEEFILLLRVKDQYQAYAIAERIRIAIETKRLSVSKISVTASFGLAQIVEQDFIRAIGVADQLLYSAKQSGRNCIGLDCTQMISTALN</sequence>
<dbReference type="CDD" id="cd01949">
    <property type="entry name" value="GGDEF"/>
    <property type="match status" value="1"/>
</dbReference>
<dbReference type="SUPFAM" id="SSF55073">
    <property type="entry name" value="Nucleotide cyclase"/>
    <property type="match status" value="1"/>
</dbReference>
<dbReference type="PANTHER" id="PTHR45138:SF9">
    <property type="entry name" value="DIGUANYLATE CYCLASE DGCM-RELATED"/>
    <property type="match status" value="1"/>
</dbReference>
<feature type="transmembrane region" description="Helical" evidence="4">
    <location>
        <begin position="169"/>
        <end position="194"/>
    </location>
</feature>
<comment type="catalytic activity">
    <reaction evidence="3">
        <text>2 GTP = 3',3'-c-di-GMP + 2 diphosphate</text>
        <dbReference type="Rhea" id="RHEA:24898"/>
        <dbReference type="ChEBI" id="CHEBI:33019"/>
        <dbReference type="ChEBI" id="CHEBI:37565"/>
        <dbReference type="ChEBI" id="CHEBI:58805"/>
        <dbReference type="EC" id="2.7.7.65"/>
    </reaction>
</comment>
<dbReference type="FunFam" id="3.30.70.270:FF:000001">
    <property type="entry name" value="Diguanylate cyclase domain protein"/>
    <property type="match status" value="1"/>
</dbReference>
<proteinExistence type="predicted"/>
<dbReference type="AlphaFoldDB" id="A0A5N4WHM1"/>
<dbReference type="PROSITE" id="PS50887">
    <property type="entry name" value="GGDEF"/>
    <property type="match status" value="1"/>
</dbReference>
<feature type="transmembrane region" description="Helical" evidence="4">
    <location>
        <begin position="134"/>
        <end position="157"/>
    </location>
</feature>
<dbReference type="Pfam" id="PF00990">
    <property type="entry name" value="GGDEF"/>
    <property type="match status" value="1"/>
</dbReference>
<evidence type="ECO:0000256" key="2">
    <source>
        <dbReference type="ARBA" id="ARBA00012528"/>
    </source>
</evidence>
<feature type="transmembrane region" description="Helical" evidence="4">
    <location>
        <begin position="17"/>
        <end position="37"/>
    </location>
</feature>
<dbReference type="PANTHER" id="PTHR45138">
    <property type="entry name" value="REGULATORY COMPONENTS OF SENSORY TRANSDUCTION SYSTEM"/>
    <property type="match status" value="1"/>
</dbReference>
<evidence type="ECO:0000256" key="1">
    <source>
        <dbReference type="ARBA" id="ARBA00001946"/>
    </source>
</evidence>
<dbReference type="InterPro" id="IPR000160">
    <property type="entry name" value="GGDEF_dom"/>
</dbReference>
<keyword evidence="4" id="KW-1133">Transmembrane helix</keyword>
<accession>A0A5N4WHM1</accession>
<keyword evidence="4" id="KW-0472">Membrane</keyword>
<gene>
    <name evidence="6" type="ORF">F4W09_09355</name>
</gene>
<feature type="domain" description="GGDEF" evidence="5">
    <location>
        <begin position="233"/>
        <end position="362"/>
    </location>
</feature>
<dbReference type="InterPro" id="IPR029787">
    <property type="entry name" value="Nucleotide_cyclase"/>
</dbReference>
<evidence type="ECO:0000313" key="6">
    <source>
        <dbReference type="EMBL" id="KAB1855183.1"/>
    </source>
</evidence>
<comment type="cofactor">
    <cofactor evidence="1">
        <name>Mg(2+)</name>
        <dbReference type="ChEBI" id="CHEBI:18420"/>
    </cofactor>
</comment>
<dbReference type="InterPro" id="IPR050469">
    <property type="entry name" value="Diguanylate_Cyclase"/>
</dbReference>
<evidence type="ECO:0000313" key="7">
    <source>
        <dbReference type="Proteomes" id="UP000325788"/>
    </source>
</evidence>